<feature type="region of interest" description="Disordered" evidence="1">
    <location>
        <begin position="358"/>
        <end position="390"/>
    </location>
</feature>
<name>A0A0D3JTT7_EMIH1</name>
<dbReference type="EnsemblProtists" id="EOD26922">
    <property type="protein sequence ID" value="EOD26922"/>
    <property type="gene ID" value="EMIHUDRAFT_424263"/>
</dbReference>
<dbReference type="GO" id="GO:0016491">
    <property type="term" value="F:oxidoreductase activity"/>
    <property type="evidence" value="ECO:0007669"/>
    <property type="project" value="InterPro"/>
</dbReference>
<feature type="domain" description="Fatty acid desaturase" evidence="3">
    <location>
        <begin position="84"/>
        <end position="342"/>
    </location>
</feature>
<evidence type="ECO:0000256" key="1">
    <source>
        <dbReference type="SAM" id="MobiDB-lite"/>
    </source>
</evidence>
<dbReference type="PaxDb" id="2903-EOD26922"/>
<dbReference type="KEGG" id="ehx:EMIHUDRAFT_424263"/>
<reference evidence="4" key="2">
    <citation type="submission" date="2024-10" db="UniProtKB">
        <authorList>
            <consortium name="EnsemblProtists"/>
        </authorList>
    </citation>
    <scope>IDENTIFICATION</scope>
</reference>
<dbReference type="HOGENOM" id="CLU_033094_0_0_1"/>
<dbReference type="eggNOG" id="ENOG502QQNB">
    <property type="taxonomic scope" value="Eukaryota"/>
</dbReference>
<dbReference type="CDD" id="cd03507">
    <property type="entry name" value="Delta12-FADS-like"/>
    <property type="match status" value="1"/>
</dbReference>
<feature type="transmembrane region" description="Helical" evidence="2">
    <location>
        <begin position="230"/>
        <end position="257"/>
    </location>
</feature>
<dbReference type="GeneID" id="17272467"/>
<protein>
    <recommendedName>
        <fullName evidence="3">Fatty acid desaturase domain-containing protein</fullName>
    </recommendedName>
</protein>
<evidence type="ECO:0000259" key="3">
    <source>
        <dbReference type="Pfam" id="PF00487"/>
    </source>
</evidence>
<keyword evidence="2" id="KW-0812">Transmembrane</keyword>
<sequence>MGKGGSASGTTAVERLGPLAATIPLDAKDVTKRSIRESIPPHLFKRSYVKSLGHVALDLCWVAGTWVAALMALRVLPGFCAPLVWCAYWLYQGINCTALWVLAHECGHGGFTDSRLVNDIVGWLLHSSLLTPYFSWAITHAKHHHYTNHMTNGETWVPSTASPDKASVKFAKSAAGTWRRIVVVALLGWYTYLLTNATGAKQNAGQSHFSPSARALFKPKDANLVRASNLGMLLMGGVLAWCVSVWGASAVCFNYLVPQTVCNFFLCAITFMQHTHEAVPHFDAEKWTWLRGALSTIDRSMGPHVDWRLHHIVDSHVVHHIFSEMPFYGAKEATPYVRKHLGVYYNFSATGRTFTSACTRPSSSGPARTASSGSAEPRSPPAVRRRRRRRCGGWRGALSAPRHIAPSHPPWRRWRVLM</sequence>
<keyword evidence="2" id="KW-1133">Transmembrane helix</keyword>
<keyword evidence="5" id="KW-1185">Reference proteome</keyword>
<dbReference type="InterPro" id="IPR012171">
    <property type="entry name" value="Fatty_acid_desaturase"/>
</dbReference>
<dbReference type="Pfam" id="PF00487">
    <property type="entry name" value="FA_desaturase"/>
    <property type="match status" value="1"/>
</dbReference>
<dbReference type="Proteomes" id="UP000013827">
    <property type="component" value="Unassembled WGS sequence"/>
</dbReference>
<evidence type="ECO:0000313" key="5">
    <source>
        <dbReference type="Proteomes" id="UP000013827"/>
    </source>
</evidence>
<dbReference type="RefSeq" id="XP_005779351.1">
    <property type="nucleotide sequence ID" value="XM_005779294.1"/>
</dbReference>
<dbReference type="GO" id="GO:0006629">
    <property type="term" value="P:lipid metabolic process"/>
    <property type="evidence" value="ECO:0007669"/>
    <property type="project" value="InterPro"/>
</dbReference>
<reference evidence="5" key="1">
    <citation type="journal article" date="2013" name="Nature">
        <title>Pan genome of the phytoplankton Emiliania underpins its global distribution.</title>
        <authorList>
            <person name="Read B.A."/>
            <person name="Kegel J."/>
            <person name="Klute M.J."/>
            <person name="Kuo A."/>
            <person name="Lefebvre S.C."/>
            <person name="Maumus F."/>
            <person name="Mayer C."/>
            <person name="Miller J."/>
            <person name="Monier A."/>
            <person name="Salamov A."/>
            <person name="Young J."/>
            <person name="Aguilar M."/>
            <person name="Claverie J.M."/>
            <person name="Frickenhaus S."/>
            <person name="Gonzalez K."/>
            <person name="Herman E.K."/>
            <person name="Lin Y.C."/>
            <person name="Napier J."/>
            <person name="Ogata H."/>
            <person name="Sarno A.F."/>
            <person name="Shmutz J."/>
            <person name="Schroeder D."/>
            <person name="de Vargas C."/>
            <person name="Verret F."/>
            <person name="von Dassow P."/>
            <person name="Valentin K."/>
            <person name="Van de Peer Y."/>
            <person name="Wheeler G."/>
            <person name="Dacks J.B."/>
            <person name="Delwiche C.F."/>
            <person name="Dyhrman S.T."/>
            <person name="Glockner G."/>
            <person name="John U."/>
            <person name="Richards T."/>
            <person name="Worden A.Z."/>
            <person name="Zhang X."/>
            <person name="Grigoriev I.V."/>
            <person name="Allen A.E."/>
            <person name="Bidle K."/>
            <person name="Borodovsky M."/>
            <person name="Bowler C."/>
            <person name="Brownlee C."/>
            <person name="Cock J.M."/>
            <person name="Elias M."/>
            <person name="Gladyshev V.N."/>
            <person name="Groth M."/>
            <person name="Guda C."/>
            <person name="Hadaegh A."/>
            <person name="Iglesias-Rodriguez M.D."/>
            <person name="Jenkins J."/>
            <person name="Jones B.M."/>
            <person name="Lawson T."/>
            <person name="Leese F."/>
            <person name="Lindquist E."/>
            <person name="Lobanov A."/>
            <person name="Lomsadze A."/>
            <person name="Malik S.B."/>
            <person name="Marsh M.E."/>
            <person name="Mackinder L."/>
            <person name="Mock T."/>
            <person name="Mueller-Roeber B."/>
            <person name="Pagarete A."/>
            <person name="Parker M."/>
            <person name="Probert I."/>
            <person name="Quesneville H."/>
            <person name="Raines C."/>
            <person name="Rensing S.A."/>
            <person name="Riano-Pachon D.M."/>
            <person name="Richier S."/>
            <person name="Rokitta S."/>
            <person name="Shiraiwa Y."/>
            <person name="Soanes D.M."/>
            <person name="van der Giezen M."/>
            <person name="Wahlund T.M."/>
            <person name="Williams B."/>
            <person name="Wilson W."/>
            <person name="Wolfe G."/>
            <person name="Wurch L.L."/>
        </authorList>
    </citation>
    <scope>NUCLEOTIDE SEQUENCE</scope>
</reference>
<feature type="compositionally biased region" description="Polar residues" evidence="1">
    <location>
        <begin position="358"/>
        <end position="374"/>
    </location>
</feature>
<proteinExistence type="predicted"/>
<accession>A0A0D3JTT7</accession>
<organism evidence="4 5">
    <name type="scientific">Emiliania huxleyi (strain CCMP1516)</name>
    <dbReference type="NCBI Taxonomy" id="280463"/>
    <lineage>
        <taxon>Eukaryota</taxon>
        <taxon>Haptista</taxon>
        <taxon>Haptophyta</taxon>
        <taxon>Prymnesiophyceae</taxon>
        <taxon>Isochrysidales</taxon>
        <taxon>Noelaerhabdaceae</taxon>
        <taxon>Emiliania</taxon>
    </lineage>
</organism>
<keyword evidence="2" id="KW-0472">Membrane</keyword>
<dbReference type="STRING" id="2903.R1CW69"/>
<evidence type="ECO:0000256" key="2">
    <source>
        <dbReference type="SAM" id="Phobius"/>
    </source>
</evidence>
<dbReference type="InterPro" id="IPR005804">
    <property type="entry name" value="FA_desaturase_dom"/>
</dbReference>
<evidence type="ECO:0000313" key="4">
    <source>
        <dbReference type="EnsemblProtists" id="EOD26922"/>
    </source>
</evidence>
<dbReference type="PANTHER" id="PTHR32100">
    <property type="entry name" value="OMEGA-6 FATTY ACID DESATURASE, CHLOROPLASTIC"/>
    <property type="match status" value="1"/>
</dbReference>
<dbReference type="AlphaFoldDB" id="A0A0D3JTT7"/>
<dbReference type="OMA" id="IGQHIFH"/>